<keyword evidence="2" id="KW-1185">Reference proteome</keyword>
<reference evidence="1 2" key="1">
    <citation type="submission" date="2017-02" db="EMBL/GenBank/DDBJ databases">
        <title>Draft genome of Saccharomonospora sp. 154.</title>
        <authorList>
            <person name="Alonso-Carmona G.S."/>
            <person name="De La Haba R."/>
            <person name="Vera-Gargallo B."/>
            <person name="Sandoval-Trujillo A.H."/>
            <person name="Ramirez-Duran N."/>
            <person name="Ventosa A."/>
        </authorList>
    </citation>
    <scope>NUCLEOTIDE SEQUENCE [LARGE SCALE GENOMIC DNA]</scope>
    <source>
        <strain evidence="1 2">LRS4.154</strain>
    </source>
</reference>
<comment type="caution">
    <text evidence="1">The sequence shown here is derived from an EMBL/GenBank/DDBJ whole genome shotgun (WGS) entry which is preliminary data.</text>
</comment>
<dbReference type="STRING" id="1962155.B1813_17785"/>
<dbReference type="InterPro" id="IPR021607">
    <property type="entry name" value="DUF3224"/>
</dbReference>
<evidence type="ECO:0000313" key="1">
    <source>
        <dbReference type="EMBL" id="OQO90280.1"/>
    </source>
</evidence>
<dbReference type="Proteomes" id="UP000192591">
    <property type="component" value="Unassembled WGS sequence"/>
</dbReference>
<accession>A0A1V8ZZP8</accession>
<dbReference type="SUPFAM" id="SSF159238">
    <property type="entry name" value="SO1590-like"/>
    <property type="match status" value="1"/>
</dbReference>
<dbReference type="Gene3D" id="2.40.350.10">
    <property type="entry name" value="SO1590-like"/>
    <property type="match status" value="1"/>
</dbReference>
<proteinExistence type="predicted"/>
<sequence length="134" mass="14283">MSNSNDNAYTMTGWDEHVVAGGSEGPRYAHAHATFTYTGVIEGSSVCDYLLYYDERTGHGGQRAPGFERVEGRVAGREGGFVIRHDVAYTDEGISDRFTVVPGSGTGELAGLSGSGTASSASEVVPYTFDYRLD</sequence>
<evidence type="ECO:0008006" key="3">
    <source>
        <dbReference type="Google" id="ProtNLM"/>
    </source>
</evidence>
<evidence type="ECO:0000313" key="2">
    <source>
        <dbReference type="Proteomes" id="UP000192591"/>
    </source>
</evidence>
<organism evidence="1 2">
    <name type="scientific">Saccharomonospora piscinae</name>
    <dbReference type="NCBI Taxonomy" id="687388"/>
    <lineage>
        <taxon>Bacteria</taxon>
        <taxon>Bacillati</taxon>
        <taxon>Actinomycetota</taxon>
        <taxon>Actinomycetes</taxon>
        <taxon>Pseudonocardiales</taxon>
        <taxon>Pseudonocardiaceae</taxon>
        <taxon>Saccharomonospora</taxon>
    </lineage>
</organism>
<dbReference type="EMBL" id="MWIH01000007">
    <property type="protein sequence ID" value="OQO90280.1"/>
    <property type="molecule type" value="Genomic_DNA"/>
</dbReference>
<dbReference type="InterPro" id="IPR023159">
    <property type="entry name" value="SO1590-like_sf"/>
</dbReference>
<dbReference type="RefSeq" id="WP_081193763.1">
    <property type="nucleotide sequence ID" value="NZ_MWIH01000007.1"/>
</dbReference>
<dbReference type="AlphaFoldDB" id="A0A1V8ZZP8"/>
<dbReference type="Pfam" id="PF11528">
    <property type="entry name" value="DUF3224"/>
    <property type="match status" value="1"/>
</dbReference>
<name>A0A1V8ZZP8_SACPI</name>
<gene>
    <name evidence="1" type="ORF">B1813_17785</name>
</gene>
<protein>
    <recommendedName>
        <fullName evidence="3">DUF3224 domain-containing protein</fullName>
    </recommendedName>
</protein>